<evidence type="ECO:0000313" key="2">
    <source>
        <dbReference type="EMBL" id="KAG7344649.1"/>
    </source>
</evidence>
<dbReference type="Proteomes" id="UP000693970">
    <property type="component" value="Unassembled WGS sequence"/>
</dbReference>
<dbReference type="EMBL" id="JAGRRH010000023">
    <property type="protein sequence ID" value="KAG7344646.1"/>
    <property type="molecule type" value="Genomic_DNA"/>
</dbReference>
<evidence type="ECO:0000313" key="3">
    <source>
        <dbReference type="Proteomes" id="UP000693970"/>
    </source>
</evidence>
<reference evidence="2" key="1">
    <citation type="journal article" date="2021" name="Sci. Rep.">
        <title>Diploid genomic architecture of Nitzschia inconspicua, an elite biomass production diatom.</title>
        <authorList>
            <person name="Oliver A."/>
            <person name="Podell S."/>
            <person name="Pinowska A."/>
            <person name="Traller J.C."/>
            <person name="Smith S.R."/>
            <person name="McClure R."/>
            <person name="Beliaev A."/>
            <person name="Bohutskyi P."/>
            <person name="Hill E.A."/>
            <person name="Rabines A."/>
            <person name="Zheng H."/>
            <person name="Allen L.Z."/>
            <person name="Kuo A."/>
            <person name="Grigoriev I.V."/>
            <person name="Allen A.E."/>
            <person name="Hazlebeck D."/>
            <person name="Allen E.E."/>
        </authorList>
    </citation>
    <scope>NUCLEOTIDE SEQUENCE</scope>
    <source>
        <strain evidence="2">Hildebrandi</strain>
    </source>
</reference>
<gene>
    <name evidence="1" type="ORF">IV203_022654</name>
    <name evidence="2" type="ORF">IV203_022657</name>
</gene>
<comment type="caution">
    <text evidence="2">The sequence shown here is derived from an EMBL/GenBank/DDBJ whole genome shotgun (WGS) entry which is preliminary data.</text>
</comment>
<reference evidence="2" key="2">
    <citation type="submission" date="2021-04" db="EMBL/GenBank/DDBJ databases">
        <authorList>
            <person name="Podell S."/>
        </authorList>
    </citation>
    <scope>NUCLEOTIDE SEQUENCE</scope>
    <source>
        <strain evidence="2">Hildebrandi</strain>
    </source>
</reference>
<name>A0A9K3KKA8_9STRA</name>
<accession>A0A9K3KKA8</accession>
<proteinExistence type="predicted"/>
<evidence type="ECO:0000313" key="1">
    <source>
        <dbReference type="EMBL" id="KAG7344646.1"/>
    </source>
</evidence>
<dbReference type="AlphaFoldDB" id="A0A9K3KKA8"/>
<protein>
    <submittedName>
        <fullName evidence="2">Uncharacterized protein</fullName>
    </submittedName>
</protein>
<dbReference type="EMBL" id="JAGRRH010000023">
    <property type="protein sequence ID" value="KAG7344649.1"/>
    <property type="molecule type" value="Genomic_DNA"/>
</dbReference>
<keyword evidence="3" id="KW-1185">Reference proteome</keyword>
<organism evidence="2 3">
    <name type="scientific">Nitzschia inconspicua</name>
    <dbReference type="NCBI Taxonomy" id="303405"/>
    <lineage>
        <taxon>Eukaryota</taxon>
        <taxon>Sar</taxon>
        <taxon>Stramenopiles</taxon>
        <taxon>Ochrophyta</taxon>
        <taxon>Bacillariophyta</taxon>
        <taxon>Bacillariophyceae</taxon>
        <taxon>Bacillariophycidae</taxon>
        <taxon>Bacillariales</taxon>
        <taxon>Bacillariaceae</taxon>
        <taxon>Nitzschia</taxon>
    </lineage>
</organism>
<sequence length="223" mass="25460">MFSRCALFSCTCYTECWISEGRVQNVSICRDGLKTYWDDVILHEFIYCFELVLSTHVIIDDVLKCLIFDLLVVCNRINAWNLVILPFSTFTRLFPDINSQTWKPAQLFHRFSNIPRISSTTPLLPLCFCRRVQILSNIIDRIWSMQSNQLPVRAFSNMELADSDMFVVTIPNLGGSDGFSIHAVPSHCSLGIPSKYARPLGETCSIAAQHRLDSYPENVVDRL</sequence>